<dbReference type="AlphaFoldDB" id="A0A1I6K5I8"/>
<dbReference type="InterPro" id="IPR029069">
    <property type="entry name" value="HotDog_dom_sf"/>
</dbReference>
<dbReference type="PANTHER" id="PTHR11049:SF24">
    <property type="entry name" value="CYTOSOLIC ACYL COENZYME A THIOESTER HYDROLASE"/>
    <property type="match status" value="1"/>
</dbReference>
<dbReference type="Pfam" id="PF03061">
    <property type="entry name" value="4HBT"/>
    <property type="match status" value="1"/>
</dbReference>
<dbReference type="Gene3D" id="3.10.129.10">
    <property type="entry name" value="Hotdog Thioesterase"/>
    <property type="match status" value="1"/>
</dbReference>
<dbReference type="SUPFAM" id="SSF54637">
    <property type="entry name" value="Thioesterase/thiol ester dehydrase-isomerase"/>
    <property type="match status" value="1"/>
</dbReference>
<sequence>MPALEDTHIVNRHRVQPNHANNYESAHGGIVMKWMDEIGAMSAMRFAGEACVTAATDGLEFKRPIPVGDTALVEAYVYDAGRTSVNVRVRAARENPHTGETESTTDSHFVFVAIRDGKPTPVPEELTVETEAGERLRAEALEGSQ</sequence>
<dbReference type="InterPro" id="IPR040170">
    <property type="entry name" value="Cytosol_ACT"/>
</dbReference>
<dbReference type="RefSeq" id="WP_089813077.1">
    <property type="nucleotide sequence ID" value="NZ_FOZK01000001.1"/>
</dbReference>
<proteinExistence type="predicted"/>
<dbReference type="InterPro" id="IPR006683">
    <property type="entry name" value="Thioestr_dom"/>
</dbReference>
<evidence type="ECO:0000313" key="4">
    <source>
        <dbReference type="Proteomes" id="UP000199062"/>
    </source>
</evidence>
<dbReference type="Proteomes" id="UP000199062">
    <property type="component" value="Unassembled WGS sequence"/>
</dbReference>
<evidence type="ECO:0000256" key="1">
    <source>
        <dbReference type="ARBA" id="ARBA00022801"/>
    </source>
</evidence>
<dbReference type="PANTHER" id="PTHR11049">
    <property type="entry name" value="ACYL COENZYME A THIOESTER HYDROLASE"/>
    <property type="match status" value="1"/>
</dbReference>
<dbReference type="EMBL" id="FOZK01000001">
    <property type="protein sequence ID" value="SFR86513.1"/>
    <property type="molecule type" value="Genomic_DNA"/>
</dbReference>
<gene>
    <name evidence="3" type="ORF">SAMN05216559_0229</name>
</gene>
<reference evidence="3 4" key="1">
    <citation type="submission" date="2016-10" db="EMBL/GenBank/DDBJ databases">
        <authorList>
            <person name="de Groot N.N."/>
        </authorList>
    </citation>
    <scope>NUCLEOTIDE SEQUENCE [LARGE SCALE GENOMIC DNA]</scope>
    <source>
        <strain evidence="3 4">CGMCC 1.10457</strain>
    </source>
</reference>
<accession>A0A1I6K5I8</accession>
<dbReference type="CDD" id="cd03442">
    <property type="entry name" value="BFIT_BACH"/>
    <property type="match status" value="1"/>
</dbReference>
<dbReference type="PROSITE" id="PS51770">
    <property type="entry name" value="HOTDOG_ACOT"/>
    <property type="match status" value="1"/>
</dbReference>
<dbReference type="GO" id="GO:0006637">
    <property type="term" value="P:acyl-CoA metabolic process"/>
    <property type="evidence" value="ECO:0007669"/>
    <property type="project" value="TreeGrafter"/>
</dbReference>
<keyword evidence="4" id="KW-1185">Reference proteome</keyword>
<dbReference type="InterPro" id="IPR033120">
    <property type="entry name" value="HOTDOG_ACOT"/>
</dbReference>
<protein>
    <submittedName>
        <fullName evidence="3">Acyl-CoA hydrolase</fullName>
    </submittedName>
</protein>
<feature type="domain" description="HotDog ACOT-type" evidence="2">
    <location>
        <begin position="5"/>
        <end position="117"/>
    </location>
</feature>
<dbReference type="GO" id="GO:0005829">
    <property type="term" value="C:cytosol"/>
    <property type="evidence" value="ECO:0007669"/>
    <property type="project" value="TreeGrafter"/>
</dbReference>
<dbReference type="STRING" id="767519.SAMN05216559_0229"/>
<organism evidence="3 4">
    <name type="scientific">Halomicrobium zhouii</name>
    <dbReference type="NCBI Taxonomy" id="767519"/>
    <lineage>
        <taxon>Archaea</taxon>
        <taxon>Methanobacteriati</taxon>
        <taxon>Methanobacteriota</taxon>
        <taxon>Stenosarchaea group</taxon>
        <taxon>Halobacteria</taxon>
        <taxon>Halobacteriales</taxon>
        <taxon>Haloarculaceae</taxon>
        <taxon>Halomicrobium</taxon>
    </lineage>
</organism>
<name>A0A1I6K5I8_9EURY</name>
<dbReference type="OrthoDB" id="15030at2157"/>
<evidence type="ECO:0000259" key="2">
    <source>
        <dbReference type="PROSITE" id="PS51770"/>
    </source>
</evidence>
<dbReference type="GO" id="GO:0052816">
    <property type="term" value="F:long-chain fatty acyl-CoA hydrolase activity"/>
    <property type="evidence" value="ECO:0007669"/>
    <property type="project" value="TreeGrafter"/>
</dbReference>
<evidence type="ECO:0000313" key="3">
    <source>
        <dbReference type="EMBL" id="SFR86513.1"/>
    </source>
</evidence>
<keyword evidence="1 3" id="KW-0378">Hydrolase</keyword>
<dbReference type="GO" id="GO:0009062">
    <property type="term" value="P:fatty acid catabolic process"/>
    <property type="evidence" value="ECO:0007669"/>
    <property type="project" value="TreeGrafter"/>
</dbReference>